<dbReference type="CDD" id="cd01737">
    <property type="entry name" value="LSm16_N"/>
    <property type="match status" value="1"/>
</dbReference>
<dbReference type="GO" id="GO:0003729">
    <property type="term" value="F:mRNA binding"/>
    <property type="evidence" value="ECO:0007669"/>
    <property type="project" value="InterPro"/>
</dbReference>
<dbReference type="InParanoid" id="A0A5F9CG19"/>
<feature type="domain" description="Lsm14-like N-terminal" evidence="1">
    <location>
        <begin position="1"/>
        <end position="55"/>
    </location>
</feature>
<dbReference type="GO" id="GO:0033962">
    <property type="term" value="P:P-body assembly"/>
    <property type="evidence" value="ECO:0007669"/>
    <property type="project" value="TreeGrafter"/>
</dbReference>
<proteinExistence type="predicted"/>
<reference evidence="2" key="2">
    <citation type="submission" date="2025-08" db="UniProtKB">
        <authorList>
            <consortium name="Ensembl"/>
        </authorList>
    </citation>
    <scope>IDENTIFICATION</scope>
    <source>
        <strain evidence="2">Thorbecke</strain>
    </source>
</reference>
<evidence type="ECO:0000259" key="1">
    <source>
        <dbReference type="SMART" id="SM01271"/>
    </source>
</evidence>
<organism evidence="2 3">
    <name type="scientific">Oryctolagus cuniculus</name>
    <name type="common">Rabbit</name>
    <dbReference type="NCBI Taxonomy" id="9986"/>
    <lineage>
        <taxon>Eukaryota</taxon>
        <taxon>Metazoa</taxon>
        <taxon>Chordata</taxon>
        <taxon>Craniata</taxon>
        <taxon>Vertebrata</taxon>
        <taxon>Euteleostomi</taxon>
        <taxon>Mammalia</taxon>
        <taxon>Eutheria</taxon>
        <taxon>Euarchontoglires</taxon>
        <taxon>Glires</taxon>
        <taxon>Lagomorpha</taxon>
        <taxon>Leporidae</taxon>
        <taxon>Oryctolagus</taxon>
    </lineage>
</organism>
<dbReference type="GeneTree" id="ENSGT00390000016435"/>
<dbReference type="Ensembl" id="ENSOCUT00000063615.1">
    <property type="protein sequence ID" value="ENSOCUP00000032474.1"/>
    <property type="gene ID" value="ENSOCUG00000036278.1"/>
</dbReference>
<name>A0A5F9CG19_RABIT</name>
<dbReference type="FunFam" id="2.30.30.100:FF:000026">
    <property type="entry name" value="Enhancer of mRNA-decapping protein 3"/>
    <property type="match status" value="1"/>
</dbReference>
<dbReference type="Bgee" id="ENSOCUG00000036278">
    <property type="expression patterns" value="Expressed in prefrontal cortex and 13 other cell types or tissues"/>
</dbReference>
<dbReference type="AlphaFoldDB" id="A0A5F9CG19"/>
<dbReference type="SMR" id="A0A5F9CG19"/>
<dbReference type="Proteomes" id="UP000001811">
    <property type="component" value="Unplaced"/>
</dbReference>
<keyword evidence="3" id="KW-1185">Reference proteome</keyword>
<dbReference type="SMART" id="SM01271">
    <property type="entry name" value="LSM14"/>
    <property type="match status" value="1"/>
</dbReference>
<dbReference type="InterPro" id="IPR034107">
    <property type="entry name" value="Lsm16_N"/>
</dbReference>
<dbReference type="GO" id="GO:0000932">
    <property type="term" value="C:P-body"/>
    <property type="evidence" value="ECO:0007669"/>
    <property type="project" value="TreeGrafter"/>
</dbReference>
<dbReference type="GO" id="GO:0031087">
    <property type="term" value="P:deadenylation-independent decapping of nuclear-transcribed mRNA"/>
    <property type="evidence" value="ECO:0007669"/>
    <property type="project" value="InterPro"/>
</dbReference>
<dbReference type="Gene3D" id="2.30.30.100">
    <property type="match status" value="1"/>
</dbReference>
<dbReference type="InterPro" id="IPR025609">
    <property type="entry name" value="Lsm14-like_N"/>
</dbReference>
<dbReference type="PANTHER" id="PTHR13612:SF0">
    <property type="entry name" value="ENHANCER OF MRNA-DECAPPING PROTEIN 3"/>
    <property type="match status" value="1"/>
</dbReference>
<sequence length="55" mass="5941">MATDWLGSIVSISCGESLGVYQGRVSAVDQVSQTISLTRPFHNGVKCLVPEVTFR</sequence>
<dbReference type="Pfam" id="PF12701">
    <property type="entry name" value="LSM14"/>
    <property type="match status" value="1"/>
</dbReference>
<evidence type="ECO:0000313" key="3">
    <source>
        <dbReference type="Proteomes" id="UP000001811"/>
    </source>
</evidence>
<protein>
    <recommendedName>
        <fullName evidence="1">Lsm14-like N-terminal domain-containing protein</fullName>
    </recommendedName>
</protein>
<accession>A0A5F9CG19</accession>
<evidence type="ECO:0000313" key="2">
    <source>
        <dbReference type="Ensembl" id="ENSOCUP00000032474.1"/>
    </source>
</evidence>
<reference evidence="2" key="3">
    <citation type="submission" date="2025-09" db="UniProtKB">
        <authorList>
            <consortium name="Ensembl"/>
        </authorList>
    </citation>
    <scope>IDENTIFICATION</scope>
    <source>
        <strain evidence="2">Thorbecke</strain>
    </source>
</reference>
<dbReference type="STRING" id="9986.ENSOCUP00000032474"/>
<reference evidence="2 3" key="1">
    <citation type="journal article" date="2011" name="Nature">
        <title>A high-resolution map of human evolutionary constraint using 29 mammals.</title>
        <authorList>
            <person name="Lindblad-Toh K."/>
            <person name="Garber M."/>
            <person name="Zuk O."/>
            <person name="Lin M.F."/>
            <person name="Parker B.J."/>
            <person name="Washietl S."/>
            <person name="Kheradpour P."/>
            <person name="Ernst J."/>
            <person name="Jordan G."/>
            <person name="Mauceli E."/>
            <person name="Ward L.D."/>
            <person name="Lowe C.B."/>
            <person name="Holloway A.K."/>
            <person name="Clamp M."/>
            <person name="Gnerre S."/>
            <person name="Alfoldi J."/>
            <person name="Beal K."/>
            <person name="Chang J."/>
            <person name="Clawson H."/>
            <person name="Cuff J."/>
            <person name="Di Palma F."/>
            <person name="Fitzgerald S."/>
            <person name="Flicek P."/>
            <person name="Guttman M."/>
            <person name="Hubisz M.J."/>
            <person name="Jaffe D.B."/>
            <person name="Jungreis I."/>
            <person name="Kent W.J."/>
            <person name="Kostka D."/>
            <person name="Lara M."/>
            <person name="Martins A.L."/>
            <person name="Massingham T."/>
            <person name="Moltke I."/>
            <person name="Raney B.J."/>
            <person name="Rasmussen M.D."/>
            <person name="Robinson J."/>
            <person name="Stark A."/>
            <person name="Vilella A.J."/>
            <person name="Wen J."/>
            <person name="Xie X."/>
            <person name="Zody M.C."/>
            <person name="Baldwin J."/>
            <person name="Bloom T."/>
            <person name="Chin C.W."/>
            <person name="Heiman D."/>
            <person name="Nicol R."/>
            <person name="Nusbaum C."/>
            <person name="Young S."/>
            <person name="Wilkinson J."/>
            <person name="Worley K.C."/>
            <person name="Kovar C.L."/>
            <person name="Muzny D.M."/>
            <person name="Gibbs R.A."/>
            <person name="Cree A."/>
            <person name="Dihn H.H."/>
            <person name="Fowler G."/>
            <person name="Jhangiani S."/>
            <person name="Joshi V."/>
            <person name="Lee S."/>
            <person name="Lewis L.R."/>
            <person name="Nazareth L.V."/>
            <person name="Okwuonu G."/>
            <person name="Santibanez J."/>
            <person name="Warren W.C."/>
            <person name="Mardis E.R."/>
            <person name="Weinstock G.M."/>
            <person name="Wilson R.K."/>
            <person name="Delehaunty K."/>
            <person name="Dooling D."/>
            <person name="Fronik C."/>
            <person name="Fulton L."/>
            <person name="Fulton B."/>
            <person name="Graves T."/>
            <person name="Minx P."/>
            <person name="Sodergren E."/>
            <person name="Birney E."/>
            <person name="Margulies E.H."/>
            <person name="Herrero J."/>
            <person name="Green E.D."/>
            <person name="Haussler D."/>
            <person name="Siepel A."/>
            <person name="Goldman N."/>
            <person name="Pollard K.S."/>
            <person name="Pedersen J.S."/>
            <person name="Lander E.S."/>
            <person name="Kellis M."/>
        </authorList>
    </citation>
    <scope>NUCLEOTIDE SEQUENCE [LARGE SCALE GENOMIC DNA]</scope>
    <source>
        <strain evidence="3">Thorbecke</strain>
    </source>
</reference>
<dbReference type="PANTHER" id="PTHR13612">
    <property type="entry name" value="ENHANCER OF MRNA-DECAPPING PROTEIN 3"/>
    <property type="match status" value="1"/>
</dbReference>